<feature type="compositionally biased region" description="Low complexity" evidence="8">
    <location>
        <begin position="138"/>
        <end position="151"/>
    </location>
</feature>
<dbReference type="GO" id="GO:0000978">
    <property type="term" value="F:RNA polymerase II cis-regulatory region sequence-specific DNA binding"/>
    <property type="evidence" value="ECO:0007669"/>
    <property type="project" value="TreeGrafter"/>
</dbReference>
<evidence type="ECO:0000256" key="2">
    <source>
        <dbReference type="ARBA" id="ARBA00022723"/>
    </source>
</evidence>
<dbReference type="InterPro" id="IPR013087">
    <property type="entry name" value="Znf_C2H2_type"/>
</dbReference>
<dbReference type="PANTHER" id="PTHR24376:SF235">
    <property type="entry name" value="C2H2-TYPE DOMAIN-CONTAINING PROTEIN"/>
    <property type="match status" value="1"/>
</dbReference>
<dbReference type="PANTHER" id="PTHR24376">
    <property type="entry name" value="ZINC FINGER PROTEIN"/>
    <property type="match status" value="1"/>
</dbReference>
<dbReference type="InterPro" id="IPR036236">
    <property type="entry name" value="Znf_C2H2_sf"/>
</dbReference>
<accession>A0AAD4NE23</accession>
<sequence>MRVTAGSRKALGLRLASTKGGMDHDKVKALARLRERPPPPQPLPQPPVPSAPVSTRRRPVSATSSNLPTALSASTSARRRSPVTEKSAVSDPKVSSQNNRTTSTNYIATKKTESDQQATSVPVKRTSQRMQNTDESKSTTTTAMSPSAPTAVLPPKILVSTPSGGTSPVSMGDSPKSQAEGSVVLTKSTEHQEERLRATEEKVEFQNPQTQEIIDLDDEGEQEEDQTTDDNNSPLTTAVPYPGISKTVPEAVAKTVNNRAEGGAIGSSTGRMDGNQRAVPMQDRHSVTMGSADLASASCNQVEQVEHYSGAGSTSSGDESVEFEPDSSSQQAQDQELMTTSAAEDLFSSTVSEVLASACRPNLSGAYGTMESGNNGGGGSYHCQPCHKSFPSSKMLQAHNQSMHLDKSFVCEICGKAFRFRSNLAEHRSVHTAVKPFVCKFCGKSSRLKGNLTKHILKHHKTEQKDYIGTDDIIIKKGKKSVKDPAAIDFLEKSMIVLDSDGMMPMNASDKQASSTSSMLGRNSNSDQQQQCFLLSLGLDGSIDLKGEAVDEDMDGSADEGSTVASGRDSCVSNRGHDITSSTNNITDQLLQRCNSAAMKMEFSESPAHDTIELDNEDDDYGIADSHHQPQQFSLSADALANLANQLSAAGSGNMSTPQLAPGSAALAAAACKALFFNNHGGGQKSGNIEVDSDLLAELASAFNAAQKAQQQNRGNNQGTPTTQIAAASTPTNFIVRKTIGSNGVSDSGNRLANDASPVSQSMSAGGGKLNSSKCPECGKQLRKARDLMAHMAMIHNIAPTSVNNQQAHSTPFSAAAVVSNELRSIKQIISEFKHGGPTMNTKIEQTLNSLDSRVGRMEKQLEMALNSIYTLVQLQTGINQQMSRLRDETADKLRTIIGALSPDNS</sequence>
<evidence type="ECO:0000259" key="9">
    <source>
        <dbReference type="PROSITE" id="PS50157"/>
    </source>
</evidence>
<gene>
    <name evidence="10" type="ORF">DdX_03659</name>
</gene>
<evidence type="ECO:0000313" key="11">
    <source>
        <dbReference type="Proteomes" id="UP001201812"/>
    </source>
</evidence>
<keyword evidence="11" id="KW-1185">Reference proteome</keyword>
<dbReference type="SMART" id="SM00355">
    <property type="entry name" value="ZnF_C2H2"/>
    <property type="match status" value="4"/>
</dbReference>
<feature type="region of interest" description="Disordered" evidence="8">
    <location>
        <begin position="1"/>
        <end position="243"/>
    </location>
</feature>
<keyword evidence="4 7" id="KW-0863">Zinc-finger</keyword>
<comment type="caution">
    <text evidence="10">The sequence shown here is derived from an EMBL/GenBank/DDBJ whole genome shotgun (WGS) entry which is preliminary data.</text>
</comment>
<evidence type="ECO:0000256" key="7">
    <source>
        <dbReference type="PROSITE-ProRule" id="PRU00042"/>
    </source>
</evidence>
<feature type="compositionally biased region" description="Polar residues" evidence="8">
    <location>
        <begin position="93"/>
        <end position="107"/>
    </location>
</feature>
<reference evidence="10" key="1">
    <citation type="submission" date="2022-01" db="EMBL/GenBank/DDBJ databases">
        <title>Genome Sequence Resource for Two Populations of Ditylenchus destructor, the Migratory Endoparasitic Phytonematode.</title>
        <authorList>
            <person name="Zhang H."/>
            <person name="Lin R."/>
            <person name="Xie B."/>
        </authorList>
    </citation>
    <scope>NUCLEOTIDE SEQUENCE</scope>
    <source>
        <strain evidence="10">BazhouSP</strain>
    </source>
</reference>
<feature type="compositionally biased region" description="Polar residues" evidence="8">
    <location>
        <begin position="326"/>
        <end position="338"/>
    </location>
</feature>
<dbReference type="PROSITE" id="PS50157">
    <property type="entry name" value="ZINC_FINGER_C2H2_2"/>
    <property type="match status" value="4"/>
</dbReference>
<organism evidence="10 11">
    <name type="scientific">Ditylenchus destructor</name>
    <dbReference type="NCBI Taxonomy" id="166010"/>
    <lineage>
        <taxon>Eukaryota</taxon>
        <taxon>Metazoa</taxon>
        <taxon>Ecdysozoa</taxon>
        <taxon>Nematoda</taxon>
        <taxon>Chromadorea</taxon>
        <taxon>Rhabditida</taxon>
        <taxon>Tylenchina</taxon>
        <taxon>Tylenchomorpha</taxon>
        <taxon>Sphaerularioidea</taxon>
        <taxon>Anguinidae</taxon>
        <taxon>Anguininae</taxon>
        <taxon>Ditylenchus</taxon>
    </lineage>
</organism>
<feature type="compositionally biased region" description="Low complexity" evidence="8">
    <location>
        <begin position="61"/>
        <end position="76"/>
    </location>
</feature>
<feature type="compositionally biased region" description="Basic and acidic residues" evidence="8">
    <location>
        <begin position="21"/>
        <end position="37"/>
    </location>
</feature>
<dbReference type="GO" id="GO:0016607">
    <property type="term" value="C:nuclear speck"/>
    <property type="evidence" value="ECO:0007669"/>
    <property type="project" value="UniProtKB-SubCell"/>
</dbReference>
<dbReference type="Gene3D" id="3.30.160.60">
    <property type="entry name" value="Classic Zinc Finger"/>
    <property type="match status" value="2"/>
</dbReference>
<dbReference type="SUPFAM" id="SSF57667">
    <property type="entry name" value="beta-beta-alpha zinc fingers"/>
    <property type="match status" value="2"/>
</dbReference>
<dbReference type="GO" id="GO:0001228">
    <property type="term" value="F:DNA-binding transcription activator activity, RNA polymerase II-specific"/>
    <property type="evidence" value="ECO:0007669"/>
    <property type="project" value="TreeGrafter"/>
</dbReference>
<feature type="domain" description="C2H2-type" evidence="9">
    <location>
        <begin position="773"/>
        <end position="796"/>
    </location>
</feature>
<dbReference type="GO" id="GO:0008270">
    <property type="term" value="F:zinc ion binding"/>
    <property type="evidence" value="ECO:0007669"/>
    <property type="project" value="UniProtKB-KW"/>
</dbReference>
<evidence type="ECO:0000256" key="8">
    <source>
        <dbReference type="SAM" id="MobiDB-lite"/>
    </source>
</evidence>
<dbReference type="Pfam" id="PF00096">
    <property type="entry name" value="zf-C2H2"/>
    <property type="match status" value="3"/>
</dbReference>
<dbReference type="EMBL" id="JAKKPZ010000003">
    <property type="protein sequence ID" value="KAI1723498.1"/>
    <property type="molecule type" value="Genomic_DNA"/>
</dbReference>
<feature type="compositionally biased region" description="Basic and acidic residues" evidence="8">
    <location>
        <begin position="188"/>
        <end position="204"/>
    </location>
</feature>
<evidence type="ECO:0000313" key="10">
    <source>
        <dbReference type="EMBL" id="KAI1723498.1"/>
    </source>
</evidence>
<dbReference type="AlphaFoldDB" id="A0AAD4NE23"/>
<feature type="compositionally biased region" description="Pro residues" evidence="8">
    <location>
        <begin position="38"/>
        <end position="50"/>
    </location>
</feature>
<evidence type="ECO:0000256" key="4">
    <source>
        <dbReference type="ARBA" id="ARBA00022771"/>
    </source>
</evidence>
<name>A0AAD4NE23_9BILA</name>
<evidence type="ECO:0000256" key="1">
    <source>
        <dbReference type="ARBA" id="ARBA00004324"/>
    </source>
</evidence>
<keyword evidence="2" id="KW-0479">Metal-binding</keyword>
<feature type="domain" description="C2H2-type" evidence="9">
    <location>
        <begin position="381"/>
        <end position="409"/>
    </location>
</feature>
<feature type="domain" description="C2H2-type" evidence="9">
    <location>
        <begin position="437"/>
        <end position="465"/>
    </location>
</feature>
<evidence type="ECO:0000256" key="6">
    <source>
        <dbReference type="ARBA" id="ARBA00023242"/>
    </source>
</evidence>
<feature type="domain" description="C2H2-type" evidence="9">
    <location>
        <begin position="409"/>
        <end position="436"/>
    </location>
</feature>
<dbReference type="FunFam" id="3.30.160.60:FF:002484">
    <property type="entry name" value="Protein CBR-LSY-2"/>
    <property type="match status" value="1"/>
</dbReference>
<keyword evidence="5" id="KW-0862">Zinc</keyword>
<dbReference type="Proteomes" id="UP001201812">
    <property type="component" value="Unassembled WGS sequence"/>
</dbReference>
<dbReference type="PROSITE" id="PS00028">
    <property type="entry name" value="ZINC_FINGER_C2H2_1"/>
    <property type="match status" value="3"/>
</dbReference>
<protein>
    <submittedName>
        <fullName evidence="10">Zinc finger protein mnm-2</fullName>
    </submittedName>
</protein>
<comment type="subcellular location">
    <subcellularLocation>
        <location evidence="1">Nucleus speckle</location>
    </subcellularLocation>
</comment>
<feature type="compositionally biased region" description="Polar residues" evidence="8">
    <location>
        <begin position="745"/>
        <end position="774"/>
    </location>
</feature>
<keyword evidence="3" id="KW-0677">Repeat</keyword>
<proteinExistence type="predicted"/>
<keyword evidence="6" id="KW-0539">Nucleus</keyword>
<feature type="region of interest" description="Disordered" evidence="8">
    <location>
        <begin position="745"/>
        <end position="776"/>
    </location>
</feature>
<feature type="region of interest" description="Disordered" evidence="8">
    <location>
        <begin position="298"/>
        <end position="338"/>
    </location>
</feature>
<feature type="compositionally biased region" description="Polar residues" evidence="8">
    <location>
        <begin position="160"/>
        <end position="180"/>
    </location>
</feature>
<evidence type="ECO:0000256" key="5">
    <source>
        <dbReference type="ARBA" id="ARBA00022833"/>
    </source>
</evidence>
<evidence type="ECO:0000256" key="3">
    <source>
        <dbReference type="ARBA" id="ARBA00022737"/>
    </source>
</evidence>
<feature type="compositionally biased region" description="Acidic residues" evidence="8">
    <location>
        <begin position="214"/>
        <end position="228"/>
    </location>
</feature>
<dbReference type="Pfam" id="PF12874">
    <property type="entry name" value="zf-met"/>
    <property type="match status" value="1"/>
</dbReference>